<proteinExistence type="predicted"/>
<accession>A0A4Y1ZGT2</accession>
<protein>
    <submittedName>
        <fullName evidence="2">Uncharacterized protein</fullName>
    </submittedName>
</protein>
<reference evidence="2 3" key="1">
    <citation type="submission" date="2017-11" db="EMBL/GenBank/DDBJ databases">
        <title>Draft Genome Sequence of Sporolactobacillus inulinus NBRC 111894 Isolated from Koso, a Japanese Sugar-Vegetable Fermented Beverage.</title>
        <authorList>
            <person name="Chiou T.Y."/>
            <person name="Oshima K."/>
            <person name="Suda W."/>
            <person name="Hattori M."/>
            <person name="Takahashi T."/>
        </authorList>
    </citation>
    <scope>NUCLEOTIDE SEQUENCE [LARGE SCALE GENOMIC DNA]</scope>
    <source>
        <strain evidence="2 3">NBRC111894</strain>
    </source>
</reference>
<feature type="transmembrane region" description="Helical" evidence="1">
    <location>
        <begin position="33"/>
        <end position="52"/>
    </location>
</feature>
<organism evidence="2 3">
    <name type="scientific">Sporolactobacillus inulinus</name>
    <dbReference type="NCBI Taxonomy" id="2078"/>
    <lineage>
        <taxon>Bacteria</taxon>
        <taxon>Bacillati</taxon>
        <taxon>Bacillota</taxon>
        <taxon>Bacilli</taxon>
        <taxon>Bacillales</taxon>
        <taxon>Sporolactobacillaceae</taxon>
        <taxon>Sporolactobacillus</taxon>
    </lineage>
</organism>
<keyword evidence="1" id="KW-0472">Membrane</keyword>
<evidence type="ECO:0000313" key="3">
    <source>
        <dbReference type="Proteomes" id="UP000319716"/>
    </source>
</evidence>
<keyword evidence="1" id="KW-1133">Transmembrane helix</keyword>
<evidence type="ECO:0000313" key="2">
    <source>
        <dbReference type="EMBL" id="GAY78396.1"/>
    </source>
</evidence>
<dbReference type="AlphaFoldDB" id="A0A4Y1ZGT2"/>
<dbReference type="Proteomes" id="UP000319716">
    <property type="component" value="Unassembled WGS sequence"/>
</dbReference>
<name>A0A4Y1ZGT2_9BACL</name>
<keyword evidence="1" id="KW-0812">Transmembrane</keyword>
<gene>
    <name evidence="2" type="ORF">NBRC111894_3950</name>
</gene>
<sequence length="81" mass="9345">MSRHNGSPPKITAERILVEKHKCQKRSGNCRPLFLFVIVFYHLCSFILYFSVLRKIHSVPIITIFYSKKRAKGSALALLLL</sequence>
<dbReference type="EMBL" id="BEXB01000047">
    <property type="protein sequence ID" value="GAY78396.1"/>
    <property type="molecule type" value="Genomic_DNA"/>
</dbReference>
<comment type="caution">
    <text evidence="2">The sequence shown here is derived from an EMBL/GenBank/DDBJ whole genome shotgun (WGS) entry which is preliminary data.</text>
</comment>
<evidence type="ECO:0000256" key="1">
    <source>
        <dbReference type="SAM" id="Phobius"/>
    </source>
</evidence>